<organism evidence="2 3">
    <name type="scientific">Methylophaga lonarensis MPL</name>
    <dbReference type="NCBI Taxonomy" id="1286106"/>
    <lineage>
        <taxon>Bacteria</taxon>
        <taxon>Pseudomonadati</taxon>
        <taxon>Pseudomonadota</taxon>
        <taxon>Gammaproteobacteria</taxon>
        <taxon>Thiotrichales</taxon>
        <taxon>Piscirickettsiaceae</taxon>
        <taxon>Methylophaga</taxon>
    </lineage>
</organism>
<evidence type="ECO:0000313" key="3">
    <source>
        <dbReference type="Proteomes" id="UP000012019"/>
    </source>
</evidence>
<feature type="chain" id="PRO_5004082861" evidence="1">
    <location>
        <begin position="20"/>
        <end position="106"/>
    </location>
</feature>
<dbReference type="eggNOG" id="ENOG50330EQ">
    <property type="taxonomic scope" value="Bacteria"/>
</dbReference>
<dbReference type="EMBL" id="APHR01000037">
    <property type="protein sequence ID" value="EMR13015.1"/>
    <property type="molecule type" value="Genomic_DNA"/>
</dbReference>
<dbReference type="Proteomes" id="UP000012019">
    <property type="component" value="Unassembled WGS sequence"/>
</dbReference>
<keyword evidence="3" id="KW-1185">Reference proteome</keyword>
<evidence type="ECO:0000313" key="2">
    <source>
        <dbReference type="EMBL" id="EMR13015.1"/>
    </source>
</evidence>
<dbReference type="AlphaFoldDB" id="M7PGJ2"/>
<sequence length="106" mass="10806">MNKRYFLLALALFSFNAGATDSSTVDAAIGGAIGGGLGAAVGNEVAGRDGAIIGGALGAGVGAAVTTAEDEGHQNYRDRHHYDGRTYIDGRRTKHCPPGLAMQGRC</sequence>
<proteinExistence type="predicted"/>
<comment type="caution">
    <text evidence="2">The sequence shown here is derived from an EMBL/GenBank/DDBJ whole genome shotgun (WGS) entry which is preliminary data.</text>
</comment>
<keyword evidence="1" id="KW-0732">Signal</keyword>
<dbReference type="STRING" id="1286106.MPL1_07703"/>
<reference evidence="2 3" key="1">
    <citation type="journal article" date="2013" name="Genome Announc.">
        <title>Draft Genome Sequence of Methylophaga lonarensis MPLT, a Haloalkaliphilic (Non-Methane-Utilizing) Methylotroph.</title>
        <authorList>
            <person name="Shetty S.A."/>
            <person name="Marathe N.P."/>
            <person name="Munot H."/>
            <person name="Antony C.P."/>
            <person name="Dhotre D.P."/>
            <person name="Murrell J.C."/>
            <person name="Shouche Y.S."/>
        </authorList>
    </citation>
    <scope>NUCLEOTIDE SEQUENCE [LARGE SCALE GENOMIC DNA]</scope>
    <source>
        <strain evidence="2 3">MPL</strain>
    </source>
</reference>
<protein>
    <submittedName>
        <fullName evidence="2">17 kDa surface antigen</fullName>
    </submittedName>
</protein>
<evidence type="ECO:0000256" key="1">
    <source>
        <dbReference type="SAM" id="SignalP"/>
    </source>
</evidence>
<name>M7PGJ2_9GAMM</name>
<gene>
    <name evidence="2" type="ORF">MPL1_07703</name>
</gene>
<dbReference type="RefSeq" id="WP_009726527.1">
    <property type="nucleotide sequence ID" value="NZ_APHR01000037.1"/>
</dbReference>
<feature type="signal peptide" evidence="1">
    <location>
        <begin position="1"/>
        <end position="19"/>
    </location>
</feature>
<dbReference type="PATRIC" id="fig|1286106.3.peg.1547"/>
<accession>M7PGJ2</accession>